<dbReference type="AlphaFoldDB" id="A0A5P1F4P8"/>
<evidence type="ECO:0000256" key="1">
    <source>
        <dbReference type="ARBA" id="ARBA00004167"/>
    </source>
</evidence>
<keyword evidence="4" id="KW-0472">Membrane</keyword>
<reference evidence="7" key="1">
    <citation type="journal article" date="2017" name="Nat. Commun.">
        <title>The asparagus genome sheds light on the origin and evolution of a young Y chromosome.</title>
        <authorList>
            <person name="Harkess A."/>
            <person name="Zhou J."/>
            <person name="Xu C."/>
            <person name="Bowers J.E."/>
            <person name="Van der Hulst R."/>
            <person name="Ayyampalayam S."/>
            <person name="Mercati F."/>
            <person name="Riccardi P."/>
            <person name="McKain M.R."/>
            <person name="Kakrana A."/>
            <person name="Tang H."/>
            <person name="Ray J."/>
            <person name="Groenendijk J."/>
            <person name="Arikit S."/>
            <person name="Mathioni S.M."/>
            <person name="Nakano M."/>
            <person name="Shan H."/>
            <person name="Telgmann-Rauber A."/>
            <person name="Kanno A."/>
            <person name="Yue Z."/>
            <person name="Chen H."/>
            <person name="Li W."/>
            <person name="Chen Y."/>
            <person name="Xu X."/>
            <person name="Zhang Y."/>
            <person name="Luo S."/>
            <person name="Chen H."/>
            <person name="Gao J."/>
            <person name="Mao Z."/>
            <person name="Pires J.C."/>
            <person name="Luo M."/>
            <person name="Kudrna D."/>
            <person name="Wing R.A."/>
            <person name="Meyers B.C."/>
            <person name="Yi K."/>
            <person name="Kong H."/>
            <person name="Lavrijsen P."/>
            <person name="Sunseri F."/>
            <person name="Falavigna A."/>
            <person name="Ye Y."/>
            <person name="Leebens-Mack J.H."/>
            <person name="Chen G."/>
        </authorList>
    </citation>
    <scope>NUCLEOTIDE SEQUENCE [LARGE SCALE GENOMIC DNA]</scope>
    <source>
        <strain evidence="7">cv. DH0086</strain>
    </source>
</reference>
<keyword evidence="2" id="KW-0812">Transmembrane</keyword>
<name>A0A5P1F4P8_ASPOF</name>
<dbReference type="PANTHER" id="PTHR31509">
    <property type="entry name" value="BPS1-LIKE PROTEIN"/>
    <property type="match status" value="1"/>
</dbReference>
<dbReference type="Proteomes" id="UP000243459">
    <property type="component" value="Chromosome 4"/>
</dbReference>
<evidence type="ECO:0000256" key="3">
    <source>
        <dbReference type="ARBA" id="ARBA00022989"/>
    </source>
</evidence>
<evidence type="ECO:0000256" key="5">
    <source>
        <dbReference type="ARBA" id="ARBA00035114"/>
    </source>
</evidence>
<keyword evidence="7" id="KW-1185">Reference proteome</keyword>
<protein>
    <recommendedName>
        <fullName evidence="8">Protein BPS1, chloroplastic</fullName>
    </recommendedName>
</protein>
<dbReference type="Gramene" id="ONK72713">
    <property type="protein sequence ID" value="ONK72713"/>
    <property type="gene ID" value="A4U43_C04F22360"/>
</dbReference>
<evidence type="ECO:0008006" key="8">
    <source>
        <dbReference type="Google" id="ProtNLM"/>
    </source>
</evidence>
<evidence type="ECO:0000313" key="6">
    <source>
        <dbReference type="EMBL" id="ONK72713.1"/>
    </source>
</evidence>
<proteinExistence type="inferred from homology"/>
<evidence type="ECO:0000256" key="4">
    <source>
        <dbReference type="ARBA" id="ARBA00023136"/>
    </source>
</evidence>
<sequence length="350" mass="39528">MSQPHDGHRTFLPFGNPFRMIFPKRSYLSPELVALRTSFEQTLAESLRKLKPKDISDICSLSWLRHAMSFLSETHNNIKSLITDLELPVSHWQEKWIDIYLDSSIKLLDICTAFSSELSRLDQGQVLLQYLLHALNSSRDSSQQVKKTETTLSEWMQQIESRSPKLEDCFSILQGLAGTVYSSKIKNSDKGKVLMRALYGVKVVTVFVCSVLTSVLSGCSKPLITLVVPNKYLWAEAFNDLQADVLKENISHISREKATVLRELGAVENCVKRLCALINTVDEKEEEMWHDSVSELAEAAKLLSLGLDDLSKQVDDFFRIVLMGRDALLSNLRVSDDVTMQESGDEVARV</sequence>
<evidence type="ECO:0000313" key="7">
    <source>
        <dbReference type="Proteomes" id="UP000243459"/>
    </source>
</evidence>
<dbReference type="OrthoDB" id="694709at2759"/>
<dbReference type="GO" id="GO:0016020">
    <property type="term" value="C:membrane"/>
    <property type="evidence" value="ECO:0007669"/>
    <property type="project" value="UniProtKB-SubCell"/>
</dbReference>
<gene>
    <name evidence="6" type="ORF">A4U43_C04F22360</name>
</gene>
<comment type="subcellular location">
    <subcellularLocation>
        <location evidence="1">Membrane</location>
        <topology evidence="1">Single-pass membrane protein</topology>
    </subcellularLocation>
</comment>
<accession>A0A5P1F4P8</accession>
<organism evidence="6 7">
    <name type="scientific">Asparagus officinalis</name>
    <name type="common">Garden asparagus</name>
    <dbReference type="NCBI Taxonomy" id="4686"/>
    <lineage>
        <taxon>Eukaryota</taxon>
        <taxon>Viridiplantae</taxon>
        <taxon>Streptophyta</taxon>
        <taxon>Embryophyta</taxon>
        <taxon>Tracheophyta</taxon>
        <taxon>Spermatophyta</taxon>
        <taxon>Magnoliopsida</taxon>
        <taxon>Liliopsida</taxon>
        <taxon>Asparagales</taxon>
        <taxon>Asparagaceae</taxon>
        <taxon>Asparagoideae</taxon>
        <taxon>Asparagus</taxon>
    </lineage>
</organism>
<comment type="similarity">
    <text evidence="5">Belongs to the ROH1 family.</text>
</comment>
<dbReference type="OMA" id="GWRQHIG"/>
<dbReference type="EMBL" id="CM007384">
    <property type="protein sequence ID" value="ONK72713.1"/>
    <property type="molecule type" value="Genomic_DNA"/>
</dbReference>
<dbReference type="Pfam" id="PF05633">
    <property type="entry name" value="ROH1-like"/>
    <property type="match status" value="2"/>
</dbReference>
<evidence type="ECO:0000256" key="2">
    <source>
        <dbReference type="ARBA" id="ARBA00022692"/>
    </source>
</evidence>
<keyword evidence="3" id="KW-1133">Transmembrane helix</keyword>
<dbReference type="InterPro" id="IPR008511">
    <property type="entry name" value="ROH1-like"/>
</dbReference>